<dbReference type="AlphaFoldDB" id="A0A0G0VSU8"/>
<proteinExistence type="predicted"/>
<dbReference type="EMBL" id="LCBC01000012">
    <property type="protein sequence ID" value="KKS03960.1"/>
    <property type="molecule type" value="Genomic_DNA"/>
</dbReference>
<comment type="caution">
    <text evidence="1">The sequence shown here is derived from an EMBL/GenBank/DDBJ whole genome shotgun (WGS) entry which is preliminary data.</text>
</comment>
<sequence length="210" mass="23562">MTEIVRFQPTDQREPWAVRLNGEFESRTLGEIELGLAQKGIRFDFQEHFRGLASRFPDSSALLVLEGGCGYGLALKGFKRLETKIGKPITTTGITLAERHIPKNPDCGIDRLIIGPIQTCWEKGLFVQGYHFILDLCGAAYYDRQTSVEIQGQSVIPIYSRLLLHGASALIFLDSIEKPINHVTQMRALLEICQLQIVFTAGKFVLVEKQ</sequence>
<dbReference type="Proteomes" id="UP000034493">
    <property type="component" value="Unassembled WGS sequence"/>
</dbReference>
<organism evidence="1 2">
    <name type="scientific">Candidatus Curtissbacteria bacterium GW2011_GWA2_41_24</name>
    <dbReference type="NCBI Taxonomy" id="1618411"/>
    <lineage>
        <taxon>Bacteria</taxon>
        <taxon>Candidatus Curtissiibacteriota</taxon>
    </lineage>
</organism>
<accession>A0A0G0VSU8</accession>
<reference evidence="1 2" key="1">
    <citation type="journal article" date="2015" name="Nature">
        <title>rRNA introns, odd ribosomes, and small enigmatic genomes across a large radiation of phyla.</title>
        <authorList>
            <person name="Brown C.T."/>
            <person name="Hug L.A."/>
            <person name="Thomas B.C."/>
            <person name="Sharon I."/>
            <person name="Castelle C.J."/>
            <person name="Singh A."/>
            <person name="Wilkins M.J."/>
            <person name="Williams K.H."/>
            <person name="Banfield J.F."/>
        </authorList>
    </citation>
    <scope>NUCLEOTIDE SEQUENCE [LARGE SCALE GENOMIC DNA]</scope>
</reference>
<protein>
    <submittedName>
        <fullName evidence="1">Uncharacterized protein</fullName>
    </submittedName>
</protein>
<evidence type="ECO:0000313" key="2">
    <source>
        <dbReference type="Proteomes" id="UP000034493"/>
    </source>
</evidence>
<name>A0A0G0VSU8_9BACT</name>
<gene>
    <name evidence="1" type="ORF">UU56_C0012G0034</name>
</gene>
<evidence type="ECO:0000313" key="1">
    <source>
        <dbReference type="EMBL" id="KKS03960.1"/>
    </source>
</evidence>